<dbReference type="AlphaFoldDB" id="A0A179I8S7"/>
<feature type="domain" description="Major facilitator superfamily (MFS) profile" evidence="7">
    <location>
        <begin position="50"/>
        <end position="474"/>
    </location>
</feature>
<organism evidence="8 9">
    <name type="scientific">Cordyceps confragosa</name>
    <name type="common">Lecanicillium lecanii</name>
    <dbReference type="NCBI Taxonomy" id="2714763"/>
    <lineage>
        <taxon>Eukaryota</taxon>
        <taxon>Fungi</taxon>
        <taxon>Dikarya</taxon>
        <taxon>Ascomycota</taxon>
        <taxon>Pezizomycotina</taxon>
        <taxon>Sordariomycetes</taxon>
        <taxon>Hypocreomycetidae</taxon>
        <taxon>Hypocreales</taxon>
        <taxon>Cordycipitaceae</taxon>
        <taxon>Akanthomyces</taxon>
    </lineage>
</organism>
<keyword evidence="3 6" id="KW-0812">Transmembrane</keyword>
<dbReference type="PROSITE" id="PS50850">
    <property type="entry name" value="MFS"/>
    <property type="match status" value="1"/>
</dbReference>
<feature type="transmembrane region" description="Helical" evidence="6">
    <location>
        <begin position="311"/>
        <end position="330"/>
    </location>
</feature>
<feature type="transmembrane region" description="Helical" evidence="6">
    <location>
        <begin position="146"/>
        <end position="166"/>
    </location>
</feature>
<keyword evidence="2" id="KW-0813">Transport</keyword>
<dbReference type="InterPro" id="IPR001958">
    <property type="entry name" value="Tet-R_TetA/multi-R_MdtG-like"/>
</dbReference>
<feature type="transmembrane region" description="Helical" evidence="6">
    <location>
        <begin position="342"/>
        <end position="362"/>
    </location>
</feature>
<dbReference type="GO" id="GO:0022857">
    <property type="term" value="F:transmembrane transporter activity"/>
    <property type="evidence" value="ECO:0007669"/>
    <property type="project" value="InterPro"/>
</dbReference>
<feature type="transmembrane region" description="Helical" evidence="6">
    <location>
        <begin position="374"/>
        <end position="397"/>
    </location>
</feature>
<dbReference type="EMBL" id="LUKN01003053">
    <property type="protein sequence ID" value="OAQ98108.1"/>
    <property type="molecule type" value="Genomic_DNA"/>
</dbReference>
<keyword evidence="9" id="KW-1185">Reference proteome</keyword>
<evidence type="ECO:0000259" key="7">
    <source>
        <dbReference type="PROSITE" id="PS50850"/>
    </source>
</evidence>
<dbReference type="InterPro" id="IPR011701">
    <property type="entry name" value="MFS"/>
</dbReference>
<evidence type="ECO:0000256" key="6">
    <source>
        <dbReference type="SAM" id="Phobius"/>
    </source>
</evidence>
<evidence type="ECO:0000256" key="2">
    <source>
        <dbReference type="ARBA" id="ARBA00022448"/>
    </source>
</evidence>
<evidence type="ECO:0000256" key="4">
    <source>
        <dbReference type="ARBA" id="ARBA00022989"/>
    </source>
</evidence>
<dbReference type="OMA" id="AMVHRNT"/>
<dbReference type="PRINTS" id="PR01035">
    <property type="entry name" value="TCRTETA"/>
</dbReference>
<feature type="transmembrane region" description="Helical" evidence="6">
    <location>
        <begin position="449"/>
        <end position="466"/>
    </location>
</feature>
<evidence type="ECO:0000313" key="9">
    <source>
        <dbReference type="Proteomes" id="UP000243081"/>
    </source>
</evidence>
<keyword evidence="4 6" id="KW-1133">Transmembrane helix</keyword>
<evidence type="ECO:0000256" key="1">
    <source>
        <dbReference type="ARBA" id="ARBA00004141"/>
    </source>
</evidence>
<sequence>MKGEQRPLLRNATVSSLAAASTCSTTLDSSEETRAAPYAGEPAKEAPWLQLILLCLARMMDPIVFCSIFPYIAAMVHRNTGLPVSDVGFYTGLVESLFAIVQTCALMLWSYLENRLGRKTALICSLVGTAVGSSLFGISTRLWQMYLFRCLTGLFAASNLITRTMISEGFPPDTHPKAFGWLVFAANAGNFVGPIVGGMLADPAGQYPGLFGSFKWLQDNPYALPGIAVGALSAAAALASSLWLQETQEASEDATASQLQSSELMRAPGVAITLAVYVQSKVLAVATSAILPVYLYTPIGLGGMQLSTAQISLYMTIQGASQVLWLLVAFPFMNDRLGTQRLLSAIANFWSPVFAGYIVMNAMLRAAGSAVHEWLWLAVAPAVILLGSSVIMAQTSVQLAVNDASPNPAALSAINALALVGNGVVRAVTPGSASAVFAAGVKHNILEGYLSWVVLISLSFAFRALVHWLPRQKRKSESVQDDDNP</sequence>
<evidence type="ECO:0000313" key="8">
    <source>
        <dbReference type="EMBL" id="OAQ98108.1"/>
    </source>
</evidence>
<gene>
    <name evidence="8" type="ORF">LLEC1_00793</name>
</gene>
<dbReference type="Proteomes" id="UP000243081">
    <property type="component" value="Unassembled WGS sequence"/>
</dbReference>
<dbReference type="Gene3D" id="1.20.1250.20">
    <property type="entry name" value="MFS general substrate transporter like domains"/>
    <property type="match status" value="1"/>
</dbReference>
<accession>A0A179I8S7</accession>
<feature type="transmembrane region" description="Helical" evidence="6">
    <location>
        <begin position="409"/>
        <end position="429"/>
    </location>
</feature>
<comment type="caution">
    <text evidence="8">The sequence shown here is derived from an EMBL/GenBank/DDBJ whole genome shotgun (WGS) entry which is preliminary data.</text>
</comment>
<dbReference type="InterPro" id="IPR020846">
    <property type="entry name" value="MFS_dom"/>
</dbReference>
<feature type="transmembrane region" description="Helical" evidence="6">
    <location>
        <begin position="178"/>
        <end position="201"/>
    </location>
</feature>
<keyword evidence="5 6" id="KW-0472">Membrane</keyword>
<evidence type="ECO:0000256" key="3">
    <source>
        <dbReference type="ARBA" id="ARBA00022692"/>
    </source>
</evidence>
<dbReference type="Pfam" id="PF07690">
    <property type="entry name" value="MFS_1"/>
    <property type="match status" value="1"/>
</dbReference>
<evidence type="ECO:0000256" key="5">
    <source>
        <dbReference type="ARBA" id="ARBA00023136"/>
    </source>
</evidence>
<reference evidence="8 9" key="1">
    <citation type="submission" date="2016-03" db="EMBL/GenBank/DDBJ databases">
        <title>Fine-scale spatial genetic structure of a fungal parasite of coffee scale insects.</title>
        <authorList>
            <person name="Jackson D."/>
            <person name="Zemenick K.A."/>
            <person name="Malloure B."/>
            <person name="Quandt C.A."/>
            <person name="James T.Y."/>
        </authorList>
    </citation>
    <scope>NUCLEOTIDE SEQUENCE [LARGE SCALE GENOMIC DNA]</scope>
    <source>
        <strain evidence="8 9">UM487</strain>
    </source>
</reference>
<comment type="subcellular location">
    <subcellularLocation>
        <location evidence="1">Membrane</location>
        <topology evidence="1">Multi-pass membrane protein</topology>
    </subcellularLocation>
</comment>
<dbReference type="PANTHER" id="PTHR23504">
    <property type="entry name" value="MAJOR FACILITATOR SUPERFAMILY DOMAIN-CONTAINING PROTEIN 10"/>
    <property type="match status" value="1"/>
</dbReference>
<feature type="transmembrane region" description="Helical" evidence="6">
    <location>
        <begin position="51"/>
        <end position="75"/>
    </location>
</feature>
<dbReference type="SUPFAM" id="SSF103473">
    <property type="entry name" value="MFS general substrate transporter"/>
    <property type="match status" value="1"/>
</dbReference>
<dbReference type="GO" id="GO:0016020">
    <property type="term" value="C:membrane"/>
    <property type="evidence" value="ECO:0007669"/>
    <property type="project" value="UniProtKB-SubCell"/>
</dbReference>
<dbReference type="InterPro" id="IPR036259">
    <property type="entry name" value="MFS_trans_sf"/>
</dbReference>
<feature type="transmembrane region" description="Helical" evidence="6">
    <location>
        <begin position="87"/>
        <end position="109"/>
    </location>
</feature>
<name>A0A179I8S7_CORDF</name>
<protein>
    <recommendedName>
        <fullName evidence="7">Major facilitator superfamily (MFS) profile domain-containing protein</fullName>
    </recommendedName>
</protein>
<proteinExistence type="predicted"/>
<feature type="transmembrane region" description="Helical" evidence="6">
    <location>
        <begin position="221"/>
        <end position="244"/>
    </location>
</feature>
<feature type="transmembrane region" description="Helical" evidence="6">
    <location>
        <begin position="121"/>
        <end position="140"/>
    </location>
</feature>
<dbReference type="OrthoDB" id="419616at2759"/>
<dbReference type="PANTHER" id="PTHR23504:SF3">
    <property type="entry name" value="MAJOR FACILITATOR SUPERFAMILY (MFS) PROFILE DOMAIN-CONTAINING PROTEIN"/>
    <property type="match status" value="1"/>
</dbReference>